<keyword evidence="3" id="KW-1185">Reference proteome</keyword>
<feature type="transmembrane region" description="Helical" evidence="1">
    <location>
        <begin position="31"/>
        <end position="47"/>
    </location>
</feature>
<organism evidence="2 3">
    <name type="scientific">Claveliimonas bilis</name>
    <dbReference type="NCBI Taxonomy" id="3028070"/>
    <lineage>
        <taxon>Bacteria</taxon>
        <taxon>Bacillati</taxon>
        <taxon>Bacillota</taxon>
        <taxon>Clostridia</taxon>
        <taxon>Lachnospirales</taxon>
        <taxon>Lachnospiraceae</taxon>
        <taxon>Claveliimonas</taxon>
    </lineage>
</organism>
<reference evidence="3" key="1">
    <citation type="journal article" date="2023" name="Int. J. Syst. Evol. Microbiol.">
        <title>Claveliimonas bilis gen. nov., sp. nov., deoxycholic acid-producing bacteria isolated from human faeces, and reclassification of Sellimonas monacensis Zenner et al. 2021 as Claveliimonas monacensis comb. nov.</title>
        <authorList>
            <person name="Hisatomi A."/>
            <person name="Kastawa N.W.E.P.G."/>
            <person name="Song I."/>
            <person name="Ohkuma M."/>
            <person name="Fukiya S."/>
            <person name="Sakamoto M."/>
        </authorList>
    </citation>
    <scope>NUCLEOTIDE SEQUENCE [LARGE SCALE GENOMIC DNA]</scope>
    <source>
        <strain evidence="3">12BBH14</strain>
    </source>
</reference>
<name>A0ABM8I9J2_9FIRM</name>
<evidence type="ECO:0000313" key="2">
    <source>
        <dbReference type="EMBL" id="BDZ77109.1"/>
    </source>
</evidence>
<keyword evidence="1" id="KW-0812">Transmembrane</keyword>
<feature type="transmembrane region" description="Helical" evidence="1">
    <location>
        <begin position="76"/>
        <end position="96"/>
    </location>
</feature>
<sequence>MHVKTKMMAFGGLLLALCVLCMALGSVFETGTLFFLAAGSYFVGIVIREMGMKMGVAFYLAAVLLGVILAPNKFYVLTFAAMGFYITAVEGMWRLLAKGPGKVQRRGIFFGMKFVLFNLMYIPLVVFFQEILFSQKLSGGMATAVLIGGQILLWIYDNAYEYFQGHVWPGFRGRLFKIKD</sequence>
<protein>
    <submittedName>
        <fullName evidence="2">Uncharacterized protein</fullName>
    </submittedName>
</protein>
<dbReference type="EMBL" id="AP027742">
    <property type="protein sequence ID" value="BDZ77109.1"/>
    <property type="molecule type" value="Genomic_DNA"/>
</dbReference>
<accession>A0ABM8I9J2</accession>
<dbReference type="Proteomes" id="UP001305815">
    <property type="component" value="Chromosome"/>
</dbReference>
<feature type="transmembrane region" description="Helical" evidence="1">
    <location>
        <begin position="108"/>
        <end position="131"/>
    </location>
</feature>
<evidence type="ECO:0000313" key="3">
    <source>
        <dbReference type="Proteomes" id="UP001305815"/>
    </source>
</evidence>
<feature type="transmembrane region" description="Helical" evidence="1">
    <location>
        <begin position="54"/>
        <end position="70"/>
    </location>
</feature>
<keyword evidence="1" id="KW-0472">Membrane</keyword>
<feature type="transmembrane region" description="Helical" evidence="1">
    <location>
        <begin position="137"/>
        <end position="156"/>
    </location>
</feature>
<proteinExistence type="predicted"/>
<gene>
    <name evidence="2" type="ORF">Lac1_12920</name>
</gene>
<dbReference type="RefSeq" id="WP_316266757.1">
    <property type="nucleotide sequence ID" value="NZ_AP027742.1"/>
</dbReference>
<keyword evidence="1" id="KW-1133">Transmembrane helix</keyword>
<evidence type="ECO:0000256" key="1">
    <source>
        <dbReference type="SAM" id="Phobius"/>
    </source>
</evidence>